<keyword evidence="2" id="KW-1185">Reference proteome</keyword>
<gene>
    <name evidence="1" type="ORF">RAS12_11815</name>
</gene>
<dbReference type="RefSeq" id="WP_306948606.1">
    <property type="nucleotide sequence ID" value="NZ_CP132976.1"/>
</dbReference>
<accession>A0ABY9M9Z7</accession>
<sequence>MKSTEWGQQAYAQVISEQPNQEILANLEAEAGALLEKSGTPEVRNGCLHVLALVAAARRDDERVNELYTCLFENTHDIQYLLQHTSINVKHGEWLLGQRRIEQLWHMAPDNLRSLNLIFTWSMLIGDYFRGQEIREQLLRLNSPDRANMTATTSAWLELAESGGLDRTEYIKRWEVAINTIYSAGLRPAGTATCRGSDNSLSLRFQCEATVDQLVDIDFAIADAMVTSFNDPLSQYVTFATIDKNGRQTQ</sequence>
<evidence type="ECO:0000313" key="2">
    <source>
        <dbReference type="Proteomes" id="UP001234798"/>
    </source>
</evidence>
<protein>
    <submittedName>
        <fullName evidence="1">Uncharacterized protein</fullName>
    </submittedName>
</protein>
<proteinExistence type="predicted"/>
<evidence type="ECO:0000313" key="1">
    <source>
        <dbReference type="EMBL" id="WMD23023.1"/>
    </source>
</evidence>
<name>A0ABY9M9Z7_9BURK</name>
<organism evidence="1 2">
    <name type="scientific">Achromobacter seleniivolatilans</name>
    <dbReference type="NCBI Taxonomy" id="3047478"/>
    <lineage>
        <taxon>Bacteria</taxon>
        <taxon>Pseudomonadati</taxon>
        <taxon>Pseudomonadota</taxon>
        <taxon>Betaproteobacteria</taxon>
        <taxon>Burkholderiales</taxon>
        <taxon>Alcaligenaceae</taxon>
        <taxon>Achromobacter</taxon>
    </lineage>
</organism>
<dbReference type="EMBL" id="CP132976">
    <property type="protein sequence ID" value="WMD23023.1"/>
    <property type="molecule type" value="Genomic_DNA"/>
</dbReference>
<reference evidence="1 2" key="1">
    <citation type="submission" date="2023-08" db="EMBL/GenBank/DDBJ databases">
        <title>Achromobacter seleniivolatilans sp. nov., isolated from seleniferous soil.</title>
        <authorList>
            <person name="Zhang S."/>
            <person name="Li K."/>
            <person name="Peng J."/>
            <person name="Zhao Q."/>
            <person name="Wang H."/>
            <person name="Guo Y."/>
        </authorList>
    </citation>
    <scope>NUCLEOTIDE SEQUENCE [LARGE SCALE GENOMIC DNA]</scope>
    <source>
        <strain evidence="1 2">R39</strain>
    </source>
</reference>
<dbReference type="Proteomes" id="UP001234798">
    <property type="component" value="Chromosome"/>
</dbReference>